<evidence type="ECO:0000256" key="1">
    <source>
        <dbReference type="SAM" id="MobiDB-lite"/>
    </source>
</evidence>
<keyword evidence="4" id="KW-1185">Reference proteome</keyword>
<proteinExistence type="predicted"/>
<sequence length="168" mass="18224">MMDSIKSESGGDLAGALEPVGCSTRRSEDPPGYAKFFSTRSLRLEVGFLTGQLQGASGVRGRVNQFAAWCTLQTNEQHSEAGWLRLLNFSWMAAAAAAESEANRELSSPVSRRTWHDSVCGAQASVSPCRSTRGRWFESGVKRAFERDLSAEVFSVADCEQVGQNTPA</sequence>
<reference evidence="2" key="1">
    <citation type="submission" date="2020-04" db="EMBL/GenBank/DDBJ databases">
        <title>Hybrid Assembly of Korean Phytophthora infestans isolates.</title>
        <authorList>
            <person name="Prokchorchik M."/>
            <person name="Lee Y."/>
            <person name="Seo J."/>
            <person name="Cho J.-H."/>
            <person name="Park Y.-E."/>
            <person name="Jang D.-C."/>
            <person name="Im J.-S."/>
            <person name="Choi J.-G."/>
            <person name="Park H.-J."/>
            <person name="Lee G.-B."/>
            <person name="Lee Y.-G."/>
            <person name="Hong S.-Y."/>
            <person name="Cho K."/>
            <person name="Sohn K.H."/>
        </authorList>
    </citation>
    <scope>NUCLEOTIDE SEQUENCE</scope>
    <source>
        <strain evidence="2">KR_1_A1</strain>
        <strain evidence="3">KR_2_A2</strain>
    </source>
</reference>
<feature type="region of interest" description="Disordered" evidence="1">
    <location>
        <begin position="1"/>
        <end position="30"/>
    </location>
</feature>
<comment type="caution">
    <text evidence="2">The sequence shown here is derived from an EMBL/GenBank/DDBJ whole genome shotgun (WGS) entry which is preliminary data.</text>
</comment>
<dbReference type="AlphaFoldDB" id="A0A833SIF6"/>
<evidence type="ECO:0000313" key="2">
    <source>
        <dbReference type="EMBL" id="KAF4030253.1"/>
    </source>
</evidence>
<gene>
    <name evidence="2" type="ORF">GN244_ATG17939</name>
    <name evidence="3" type="ORF">GN958_ATG10380</name>
</gene>
<name>A0A833SIF6_PHYIN</name>
<evidence type="ECO:0000313" key="4">
    <source>
        <dbReference type="Proteomes" id="UP000602510"/>
    </source>
</evidence>
<accession>A0A833SIF6</accession>
<protein>
    <submittedName>
        <fullName evidence="2">Uncharacterized protein</fullName>
    </submittedName>
</protein>
<dbReference type="Proteomes" id="UP000602510">
    <property type="component" value="Unassembled WGS sequence"/>
</dbReference>
<dbReference type="EMBL" id="WSZM01000701">
    <property type="protein sequence ID" value="KAF4030253.1"/>
    <property type="molecule type" value="Genomic_DNA"/>
</dbReference>
<dbReference type="EMBL" id="JAACNO010001467">
    <property type="protein sequence ID" value="KAF4140383.1"/>
    <property type="molecule type" value="Genomic_DNA"/>
</dbReference>
<organism evidence="2 4">
    <name type="scientific">Phytophthora infestans</name>
    <name type="common">Potato late blight agent</name>
    <name type="synonym">Botrytis infestans</name>
    <dbReference type="NCBI Taxonomy" id="4787"/>
    <lineage>
        <taxon>Eukaryota</taxon>
        <taxon>Sar</taxon>
        <taxon>Stramenopiles</taxon>
        <taxon>Oomycota</taxon>
        <taxon>Peronosporomycetes</taxon>
        <taxon>Peronosporales</taxon>
        <taxon>Peronosporaceae</taxon>
        <taxon>Phytophthora</taxon>
    </lineage>
</organism>
<dbReference type="Proteomes" id="UP000704712">
    <property type="component" value="Unassembled WGS sequence"/>
</dbReference>
<evidence type="ECO:0000313" key="3">
    <source>
        <dbReference type="EMBL" id="KAF4140383.1"/>
    </source>
</evidence>